<evidence type="ECO:0000256" key="8">
    <source>
        <dbReference type="ARBA" id="ARBA00023274"/>
    </source>
</evidence>
<feature type="region of interest" description="Disordered" evidence="10">
    <location>
        <begin position="241"/>
        <end position="299"/>
    </location>
</feature>
<dbReference type="InterPro" id="IPR034101">
    <property type="entry name" value="Lsm4"/>
</dbReference>
<dbReference type="InterPro" id="IPR001163">
    <property type="entry name" value="Sm_dom_euk/arc"/>
</dbReference>
<keyword evidence="8" id="KW-0687">Ribonucleoprotein</keyword>
<dbReference type="AlphaFoldDB" id="A0A9P1CBJ4"/>
<dbReference type="EMBL" id="CAMXCT010001283">
    <property type="protein sequence ID" value="CAI3988614.1"/>
    <property type="molecule type" value="Genomic_DNA"/>
</dbReference>
<dbReference type="Pfam" id="PF00013">
    <property type="entry name" value="KH_1"/>
    <property type="match status" value="1"/>
</dbReference>
<dbReference type="InterPro" id="IPR047575">
    <property type="entry name" value="Sm"/>
</dbReference>
<dbReference type="EMBL" id="CAMXCT020001283">
    <property type="protein sequence ID" value="CAL1141989.1"/>
    <property type="molecule type" value="Genomic_DNA"/>
</dbReference>
<evidence type="ECO:0000256" key="9">
    <source>
        <dbReference type="PROSITE-ProRule" id="PRU00117"/>
    </source>
</evidence>
<evidence type="ECO:0000256" key="4">
    <source>
        <dbReference type="ARBA" id="ARBA00022728"/>
    </source>
</evidence>
<organism evidence="12">
    <name type="scientific">Cladocopium goreaui</name>
    <dbReference type="NCBI Taxonomy" id="2562237"/>
    <lineage>
        <taxon>Eukaryota</taxon>
        <taxon>Sar</taxon>
        <taxon>Alveolata</taxon>
        <taxon>Dinophyceae</taxon>
        <taxon>Suessiales</taxon>
        <taxon>Symbiodiniaceae</taxon>
        <taxon>Cladocopium</taxon>
    </lineage>
</organism>
<evidence type="ECO:0000256" key="3">
    <source>
        <dbReference type="ARBA" id="ARBA00022664"/>
    </source>
</evidence>
<dbReference type="GO" id="GO:0000398">
    <property type="term" value="P:mRNA splicing, via spliceosome"/>
    <property type="evidence" value="ECO:0007669"/>
    <property type="project" value="InterPro"/>
</dbReference>
<dbReference type="InterPro" id="IPR027141">
    <property type="entry name" value="LSm4/Sm_D1/D3"/>
</dbReference>
<dbReference type="Gene3D" id="3.30.1370.10">
    <property type="entry name" value="K Homology domain, type 1"/>
    <property type="match status" value="1"/>
</dbReference>
<dbReference type="GO" id="GO:0005681">
    <property type="term" value="C:spliceosomal complex"/>
    <property type="evidence" value="ECO:0007669"/>
    <property type="project" value="UniProtKB-KW"/>
</dbReference>
<dbReference type="Gene3D" id="2.30.30.100">
    <property type="match status" value="1"/>
</dbReference>
<evidence type="ECO:0000256" key="6">
    <source>
        <dbReference type="ARBA" id="ARBA00023187"/>
    </source>
</evidence>
<evidence type="ECO:0000256" key="7">
    <source>
        <dbReference type="ARBA" id="ARBA00023242"/>
    </source>
</evidence>
<protein>
    <submittedName>
        <fullName evidence="13">Sm domain-containing protein</fullName>
    </submittedName>
</protein>
<dbReference type="PANTHER" id="PTHR23338">
    <property type="entry name" value="SMALL NUCLEAR RIBONUCLEOPROTEIN SM"/>
    <property type="match status" value="1"/>
</dbReference>
<dbReference type="InterPro" id="IPR010920">
    <property type="entry name" value="LSM_dom_sf"/>
</dbReference>
<dbReference type="SUPFAM" id="SSF54791">
    <property type="entry name" value="Eukaryotic type KH-domain (KH-domain type I)"/>
    <property type="match status" value="1"/>
</dbReference>
<dbReference type="InterPro" id="IPR036612">
    <property type="entry name" value="KH_dom_type_1_sf"/>
</dbReference>
<evidence type="ECO:0000256" key="2">
    <source>
        <dbReference type="ARBA" id="ARBA00006850"/>
    </source>
</evidence>
<dbReference type="CDD" id="cd00105">
    <property type="entry name" value="KH-I"/>
    <property type="match status" value="1"/>
</dbReference>
<evidence type="ECO:0000256" key="1">
    <source>
        <dbReference type="ARBA" id="ARBA00004123"/>
    </source>
</evidence>
<evidence type="ECO:0000256" key="5">
    <source>
        <dbReference type="ARBA" id="ARBA00022884"/>
    </source>
</evidence>
<dbReference type="Pfam" id="PF01423">
    <property type="entry name" value="LSM"/>
    <property type="match status" value="1"/>
</dbReference>
<keyword evidence="6" id="KW-0508">mRNA splicing</keyword>
<dbReference type="GO" id="GO:0000956">
    <property type="term" value="P:nuclear-transcribed mRNA catabolic process"/>
    <property type="evidence" value="ECO:0007669"/>
    <property type="project" value="InterPro"/>
</dbReference>
<keyword evidence="3" id="KW-0507">mRNA processing</keyword>
<proteinExistence type="inferred from homology"/>
<evidence type="ECO:0000256" key="10">
    <source>
        <dbReference type="SAM" id="MobiDB-lite"/>
    </source>
</evidence>
<name>A0A9P1CBJ4_9DINO</name>
<dbReference type="SUPFAM" id="SSF50182">
    <property type="entry name" value="Sm-like ribonucleoproteins"/>
    <property type="match status" value="1"/>
</dbReference>
<accession>A0A9P1CBJ4</accession>
<feature type="domain" description="Sm" evidence="11">
    <location>
        <begin position="68"/>
        <end position="141"/>
    </location>
</feature>
<dbReference type="PROSITE" id="PS50084">
    <property type="entry name" value="KH_TYPE_1"/>
    <property type="match status" value="1"/>
</dbReference>
<dbReference type="GO" id="GO:0003723">
    <property type="term" value="F:RNA binding"/>
    <property type="evidence" value="ECO:0007669"/>
    <property type="project" value="UniProtKB-UniRule"/>
</dbReference>
<dbReference type="Proteomes" id="UP001152797">
    <property type="component" value="Unassembled WGS sequence"/>
</dbReference>
<gene>
    <name evidence="12" type="ORF">C1SCF055_LOCUS15758</name>
</gene>
<reference evidence="12" key="1">
    <citation type="submission" date="2022-10" db="EMBL/GenBank/DDBJ databases">
        <authorList>
            <person name="Chen Y."/>
            <person name="Dougan E. K."/>
            <person name="Chan C."/>
            <person name="Rhodes N."/>
            <person name="Thang M."/>
        </authorList>
    </citation>
    <scope>NUCLEOTIDE SEQUENCE</scope>
</reference>
<dbReference type="OrthoDB" id="747253at2759"/>
<keyword evidence="5 9" id="KW-0694">RNA-binding</keyword>
<evidence type="ECO:0000313" key="12">
    <source>
        <dbReference type="EMBL" id="CAI3988614.1"/>
    </source>
</evidence>
<dbReference type="SMART" id="SM00322">
    <property type="entry name" value="KH"/>
    <property type="match status" value="1"/>
</dbReference>
<keyword evidence="7" id="KW-0539">Nucleus</keyword>
<keyword evidence="14" id="KW-1185">Reference proteome</keyword>
<evidence type="ECO:0000259" key="11">
    <source>
        <dbReference type="PROSITE" id="PS52002"/>
    </source>
</evidence>
<dbReference type="InterPro" id="IPR004088">
    <property type="entry name" value="KH_dom_type_1"/>
</dbReference>
<dbReference type="CDD" id="cd01723">
    <property type="entry name" value="LSm4"/>
    <property type="match status" value="1"/>
</dbReference>
<comment type="subcellular location">
    <subcellularLocation>
        <location evidence="1">Nucleus</location>
    </subcellularLocation>
</comment>
<reference evidence="13 14" key="2">
    <citation type="submission" date="2024-05" db="EMBL/GenBank/DDBJ databases">
        <authorList>
            <person name="Chen Y."/>
            <person name="Shah S."/>
            <person name="Dougan E. K."/>
            <person name="Thang M."/>
            <person name="Chan C."/>
        </authorList>
    </citation>
    <scope>NUCLEOTIDE SEQUENCE [LARGE SCALE GENOMIC DNA]</scope>
</reference>
<dbReference type="SMART" id="SM00651">
    <property type="entry name" value="Sm"/>
    <property type="match status" value="1"/>
</dbReference>
<comment type="caution">
    <text evidence="12">The sequence shown here is derived from an EMBL/GenBank/DDBJ whole genome shotgun (WGS) entry which is preliminary data.</text>
</comment>
<dbReference type="PROSITE" id="PS52002">
    <property type="entry name" value="SM"/>
    <property type="match status" value="1"/>
</dbReference>
<evidence type="ECO:0000313" key="13">
    <source>
        <dbReference type="EMBL" id="CAL4775926.1"/>
    </source>
</evidence>
<feature type="compositionally biased region" description="Basic residues" evidence="10">
    <location>
        <begin position="257"/>
        <end position="269"/>
    </location>
</feature>
<dbReference type="EMBL" id="CAMXCT030001283">
    <property type="protein sequence ID" value="CAL4775926.1"/>
    <property type="molecule type" value="Genomic_DNA"/>
</dbReference>
<comment type="similarity">
    <text evidence="2">Belongs to the snRNP Sm proteins family.</text>
</comment>
<sequence length="299" mass="32458">MSGASRRFLRPGLAVPRLRAAAIAQFSMRNRLKESQGETLKRQLEATKSTKIDLVPETQGCHLSVMVLPQAVLRSASQGPALVELKNGDSYTGTLVAVDNFMNIRLEDAVFTPRTEHKFEHMKECTIRGQFVKFIRFPDNILDRVLATQEAALGRKGRGKEGKGPKPDDVNKMLSVPSSLIGAIIGRGGETIKRFCTESGARIEVSKDQIDTAQERVIFLSGSAEHVDRAEAMISDFVANRARGSGKGNQAEGRRSGGQRHAGRGKGGKKGGGSAPTGGAMDRLEPMSWKAQMTASRLW</sequence>
<keyword evidence="4" id="KW-0747">Spliceosome</keyword>
<evidence type="ECO:0000313" key="14">
    <source>
        <dbReference type="Proteomes" id="UP001152797"/>
    </source>
</evidence>
<dbReference type="InterPro" id="IPR004087">
    <property type="entry name" value="KH_dom"/>
</dbReference>